<feature type="transmembrane region" description="Helical" evidence="1">
    <location>
        <begin position="57"/>
        <end position="79"/>
    </location>
</feature>
<accession>A0ABT2WZL4</accession>
<keyword evidence="3" id="KW-1185">Reference proteome</keyword>
<evidence type="ECO:0000256" key="1">
    <source>
        <dbReference type="SAM" id="Phobius"/>
    </source>
</evidence>
<dbReference type="EMBL" id="JAOVQO010000003">
    <property type="protein sequence ID" value="MCU9847122.1"/>
    <property type="molecule type" value="Genomic_DNA"/>
</dbReference>
<proteinExistence type="predicted"/>
<gene>
    <name evidence="2" type="ORF">OEZ60_03805</name>
</gene>
<protein>
    <recommendedName>
        <fullName evidence="4">Major facilitator superfamily (MFS) profile domain-containing protein</fullName>
    </recommendedName>
</protein>
<keyword evidence="1" id="KW-1133">Transmembrane helix</keyword>
<sequence>MMVLSFLGPLVASVLYVVVFQKAGFRGPILSVCAAPVLGLLLSRALIGTLHMEGGMVFAFLIPTALSLAPLFVLAFMAWPPVGAPADRTSTEK</sequence>
<reference evidence="2 3" key="1">
    <citation type="submission" date="2022-10" db="EMBL/GenBank/DDBJ databases">
        <title>Defluviimonas sp. nov., isolated from ocean surface sediments.</title>
        <authorList>
            <person name="He W."/>
            <person name="Wang L."/>
            <person name="Zhang D.-F."/>
        </authorList>
    </citation>
    <scope>NUCLEOTIDE SEQUENCE [LARGE SCALE GENOMIC DNA]</scope>
    <source>
        <strain evidence="2 3">WL0024</strain>
    </source>
</reference>
<organism evidence="2 3">
    <name type="scientific">Albidovulum salinarum</name>
    <dbReference type="NCBI Taxonomy" id="2984153"/>
    <lineage>
        <taxon>Bacteria</taxon>
        <taxon>Pseudomonadati</taxon>
        <taxon>Pseudomonadota</taxon>
        <taxon>Alphaproteobacteria</taxon>
        <taxon>Rhodobacterales</taxon>
        <taxon>Paracoccaceae</taxon>
        <taxon>Albidovulum</taxon>
    </lineage>
</organism>
<dbReference type="Proteomes" id="UP001209535">
    <property type="component" value="Unassembled WGS sequence"/>
</dbReference>
<evidence type="ECO:0000313" key="3">
    <source>
        <dbReference type="Proteomes" id="UP001209535"/>
    </source>
</evidence>
<feature type="transmembrane region" description="Helical" evidence="1">
    <location>
        <begin position="29"/>
        <end position="50"/>
    </location>
</feature>
<evidence type="ECO:0008006" key="4">
    <source>
        <dbReference type="Google" id="ProtNLM"/>
    </source>
</evidence>
<keyword evidence="1" id="KW-0472">Membrane</keyword>
<name>A0ABT2WZL4_9RHOB</name>
<keyword evidence="1" id="KW-0812">Transmembrane</keyword>
<evidence type="ECO:0000313" key="2">
    <source>
        <dbReference type="EMBL" id="MCU9847122.1"/>
    </source>
</evidence>
<dbReference type="RefSeq" id="WP_263333375.1">
    <property type="nucleotide sequence ID" value="NZ_JAOVQO010000003.1"/>
</dbReference>
<comment type="caution">
    <text evidence="2">The sequence shown here is derived from an EMBL/GenBank/DDBJ whole genome shotgun (WGS) entry which is preliminary data.</text>
</comment>